<feature type="compositionally biased region" description="Polar residues" evidence="11">
    <location>
        <begin position="122"/>
        <end position="147"/>
    </location>
</feature>
<keyword evidence="6 9" id="KW-0371">Homeobox</keyword>
<organism evidence="13 16">
    <name type="scientific">Ictalurus punctatus</name>
    <name type="common">Channel catfish</name>
    <name type="synonym">Silurus punctatus</name>
    <dbReference type="NCBI Taxonomy" id="7998"/>
    <lineage>
        <taxon>Eukaryota</taxon>
        <taxon>Metazoa</taxon>
        <taxon>Chordata</taxon>
        <taxon>Craniata</taxon>
        <taxon>Vertebrata</taxon>
        <taxon>Euteleostomi</taxon>
        <taxon>Actinopterygii</taxon>
        <taxon>Neopterygii</taxon>
        <taxon>Teleostei</taxon>
        <taxon>Ostariophysi</taxon>
        <taxon>Siluriformes</taxon>
        <taxon>Ictaluridae</taxon>
        <taxon>Ictalurus</taxon>
    </lineage>
</organism>
<evidence type="ECO:0000313" key="16">
    <source>
        <dbReference type="RefSeq" id="XP_017310502.1"/>
    </source>
</evidence>
<dbReference type="PRINTS" id="PR00024">
    <property type="entry name" value="HOMEOBOX"/>
</dbReference>
<sequence>MQNATYCDGLAIYSGYSNQRANGLGYDANQQNYFSALHVESDEQRPACSLQISSGSATLHKLEDCSKRKGTQDTLGVNDRLSPNNLARNSNNGQNIKNAGHGSLTSATRKQIFPWMKESRQSTKQKSSRPITSSDSCSGDKSPTSSHSSKRARTAYTSAQLVELEKEFHFNRYLCRPRRVEMANLLNLSERQIKIWFQNRRMKYKKDQKGQSPNSPVLPSSDSVAGGGYVSSIHSMVSSVPFNTLSPTAYNNAQRNTYSLSPSYPQALSSMFNNCPSSQKAYLGTGSATTECDTHHFQGNNHFGVQTQGSSVYVGANGTYVDSTGCNGNSIYGLSQLPQATHSNIDYNSAINMGNSHHEGALEPAQCTYSDFTPHYSQGKNQEAPKLTHL</sequence>
<evidence type="ECO:0000313" key="14">
    <source>
        <dbReference type="RefSeq" id="XP_017310498.1"/>
    </source>
</evidence>
<dbReference type="FunFam" id="1.10.10.60:FF:000094">
    <property type="entry name" value="Homeobox protein Hox-A3"/>
    <property type="match status" value="1"/>
</dbReference>
<dbReference type="Pfam" id="PF13293">
    <property type="entry name" value="DUF4074"/>
    <property type="match status" value="1"/>
</dbReference>
<dbReference type="GO" id="GO:0048704">
    <property type="term" value="P:embryonic skeletal system morphogenesis"/>
    <property type="evidence" value="ECO:0007669"/>
    <property type="project" value="TreeGrafter"/>
</dbReference>
<dbReference type="PROSITE" id="PS00032">
    <property type="entry name" value="ANTENNAPEDIA"/>
    <property type="match status" value="1"/>
</dbReference>
<name>A0A2D0PWV2_ICTPU</name>
<dbReference type="KEGG" id="ipu:108257339"/>
<feature type="region of interest" description="Disordered" evidence="11">
    <location>
        <begin position="115"/>
        <end position="153"/>
    </location>
</feature>
<dbReference type="OrthoDB" id="6159439at2759"/>
<dbReference type="PANTHER" id="PTHR45664:SF13">
    <property type="entry name" value="HOMEOBOX PROTEIN HOX-A3"/>
    <property type="match status" value="1"/>
</dbReference>
<evidence type="ECO:0000256" key="4">
    <source>
        <dbReference type="ARBA" id="ARBA00023015"/>
    </source>
</evidence>
<evidence type="ECO:0000256" key="11">
    <source>
        <dbReference type="SAM" id="MobiDB-lite"/>
    </source>
</evidence>
<proteinExistence type="inferred from homology"/>
<protein>
    <submittedName>
        <fullName evidence="14 15">Homeobox protein Hox-A3a isoform X1</fullName>
    </submittedName>
</protein>
<feature type="DNA-binding region" description="Homeobox" evidence="9">
    <location>
        <begin position="149"/>
        <end position="208"/>
    </location>
</feature>
<keyword evidence="7" id="KW-0804">Transcription</keyword>
<dbReference type="RefSeq" id="XP_017310498.1">
    <property type="nucleotide sequence ID" value="XM_017455009.3"/>
</dbReference>
<evidence type="ECO:0000256" key="2">
    <source>
        <dbReference type="ARBA" id="ARBA00009107"/>
    </source>
</evidence>
<evidence type="ECO:0000256" key="7">
    <source>
        <dbReference type="ARBA" id="ARBA00023163"/>
    </source>
</evidence>
<evidence type="ECO:0000256" key="3">
    <source>
        <dbReference type="ARBA" id="ARBA00022473"/>
    </source>
</evidence>
<reference evidence="14 15" key="2">
    <citation type="submission" date="2025-04" db="UniProtKB">
        <authorList>
            <consortium name="RefSeq"/>
        </authorList>
    </citation>
    <scope>IDENTIFICATION</scope>
    <source>
        <tissue evidence="14 15">Blood</tissue>
    </source>
</reference>
<evidence type="ECO:0000256" key="9">
    <source>
        <dbReference type="PROSITE-ProRule" id="PRU00108"/>
    </source>
</evidence>
<evidence type="ECO:0000256" key="1">
    <source>
        <dbReference type="ARBA" id="ARBA00004123"/>
    </source>
</evidence>
<comment type="subcellular location">
    <subcellularLocation>
        <location evidence="1 9 10">Nucleus</location>
    </subcellularLocation>
</comment>
<dbReference type="PROSITE" id="PS50071">
    <property type="entry name" value="HOMEOBOX_2"/>
    <property type="match status" value="1"/>
</dbReference>
<dbReference type="InterPro" id="IPR001356">
    <property type="entry name" value="HD"/>
</dbReference>
<keyword evidence="3" id="KW-0217">Developmental protein</keyword>
<gene>
    <name evidence="14 15 16" type="primary">hoxa3a</name>
</gene>
<dbReference type="PANTHER" id="PTHR45664">
    <property type="entry name" value="PROTEIN ZERKNUELLT 1-RELATED"/>
    <property type="match status" value="1"/>
</dbReference>
<dbReference type="InterPro" id="IPR001827">
    <property type="entry name" value="Homeobox_Antennapedia_CS"/>
</dbReference>
<dbReference type="InterPro" id="IPR025281">
    <property type="entry name" value="DUF4074"/>
</dbReference>
<dbReference type="OMA" id="NCATQIS"/>
<feature type="compositionally biased region" description="Polar residues" evidence="11">
    <location>
        <begin position="81"/>
        <end position="103"/>
    </location>
</feature>
<dbReference type="PROSITE" id="PS00027">
    <property type="entry name" value="HOMEOBOX_1"/>
    <property type="match status" value="1"/>
</dbReference>
<feature type="domain" description="Homeobox" evidence="12">
    <location>
        <begin position="147"/>
        <end position="207"/>
    </location>
</feature>
<dbReference type="InterPro" id="IPR020479">
    <property type="entry name" value="HD_metazoa"/>
</dbReference>
<evidence type="ECO:0000313" key="13">
    <source>
        <dbReference type="Proteomes" id="UP000221080"/>
    </source>
</evidence>
<dbReference type="SMART" id="SM00389">
    <property type="entry name" value="HOX"/>
    <property type="match status" value="1"/>
</dbReference>
<reference evidence="13" key="1">
    <citation type="journal article" date="2016" name="Nat. Commun.">
        <title>The channel catfish genome sequence provides insights into the evolution of scale formation in teleosts.</title>
        <authorList>
            <person name="Liu Z."/>
            <person name="Liu S."/>
            <person name="Yao J."/>
            <person name="Bao L."/>
            <person name="Zhang J."/>
            <person name="Li Y."/>
            <person name="Jiang C."/>
            <person name="Sun L."/>
            <person name="Wang R."/>
            <person name="Zhang Y."/>
            <person name="Zhou T."/>
            <person name="Zeng Q."/>
            <person name="Fu Q."/>
            <person name="Gao S."/>
            <person name="Li N."/>
            <person name="Koren S."/>
            <person name="Jiang Y."/>
            <person name="Zimin A."/>
            <person name="Xu P."/>
            <person name="Phillippy A.M."/>
            <person name="Geng X."/>
            <person name="Song L."/>
            <person name="Sun F."/>
            <person name="Li C."/>
            <person name="Wang X."/>
            <person name="Chen A."/>
            <person name="Jin Y."/>
            <person name="Yuan Z."/>
            <person name="Yang Y."/>
            <person name="Tan S."/>
            <person name="Peatman E."/>
            <person name="Lu J."/>
            <person name="Qin Z."/>
            <person name="Dunham R."/>
            <person name="Li Z."/>
            <person name="Sonstegard T."/>
            <person name="Feng J."/>
            <person name="Danzmann R.G."/>
            <person name="Schroeder S."/>
            <person name="Scheffler B."/>
            <person name="Duke M.V."/>
            <person name="Ballard L."/>
            <person name="Kucuktas H."/>
            <person name="Kaltenboeck L."/>
            <person name="Liu H."/>
            <person name="Armbruster J."/>
            <person name="Xie Y."/>
            <person name="Kirby M.L."/>
            <person name="Tian Y."/>
            <person name="Flanagan M.E."/>
            <person name="Mu W."/>
            <person name="Waldbieser G.C."/>
        </authorList>
    </citation>
    <scope>NUCLEOTIDE SEQUENCE [LARGE SCALE GENOMIC DNA]</scope>
    <source>
        <strain evidence="13">SDA103</strain>
    </source>
</reference>
<dbReference type="CTD" id="58049"/>
<accession>A0A2D0PWV2</accession>
<dbReference type="Proteomes" id="UP000221080">
    <property type="component" value="Chromosome 24"/>
</dbReference>
<feature type="region of interest" description="Disordered" evidence="11">
    <location>
        <begin position="65"/>
        <end position="103"/>
    </location>
</feature>
<dbReference type="CDD" id="cd00086">
    <property type="entry name" value="homeodomain"/>
    <property type="match status" value="1"/>
</dbReference>
<keyword evidence="13" id="KW-1185">Reference proteome</keyword>
<dbReference type="Gene3D" id="1.10.10.60">
    <property type="entry name" value="Homeodomain-like"/>
    <property type="match status" value="1"/>
</dbReference>
<dbReference type="GO" id="GO:0009952">
    <property type="term" value="P:anterior/posterior pattern specification"/>
    <property type="evidence" value="ECO:0007669"/>
    <property type="project" value="TreeGrafter"/>
</dbReference>
<dbReference type="GO" id="GO:0005634">
    <property type="term" value="C:nucleus"/>
    <property type="evidence" value="ECO:0007669"/>
    <property type="project" value="UniProtKB-SubCell"/>
</dbReference>
<comment type="similarity">
    <text evidence="2">Belongs to the Antp homeobox family.</text>
</comment>
<keyword evidence="4" id="KW-0805">Transcription regulation</keyword>
<evidence type="ECO:0000256" key="5">
    <source>
        <dbReference type="ARBA" id="ARBA00023125"/>
    </source>
</evidence>
<dbReference type="SUPFAM" id="SSF46689">
    <property type="entry name" value="Homeodomain-like"/>
    <property type="match status" value="1"/>
</dbReference>
<keyword evidence="8 9" id="KW-0539">Nucleus</keyword>
<keyword evidence="5 9" id="KW-0238">DNA-binding</keyword>
<dbReference type="GeneID" id="108257339"/>
<evidence type="ECO:0000313" key="15">
    <source>
        <dbReference type="RefSeq" id="XP_017310500.1"/>
    </source>
</evidence>
<dbReference type="InterPro" id="IPR009057">
    <property type="entry name" value="Homeodomain-like_sf"/>
</dbReference>
<dbReference type="Pfam" id="PF00046">
    <property type="entry name" value="Homeodomain"/>
    <property type="match status" value="1"/>
</dbReference>
<evidence type="ECO:0000256" key="6">
    <source>
        <dbReference type="ARBA" id="ARBA00023155"/>
    </source>
</evidence>
<dbReference type="AlphaFoldDB" id="A0A2D0PWV2"/>
<dbReference type="GO" id="GO:0000978">
    <property type="term" value="F:RNA polymerase II cis-regulatory region sequence-specific DNA binding"/>
    <property type="evidence" value="ECO:0007669"/>
    <property type="project" value="TreeGrafter"/>
</dbReference>
<dbReference type="RefSeq" id="XP_017310500.1">
    <property type="nucleotide sequence ID" value="XM_017455011.3"/>
</dbReference>
<dbReference type="InterPro" id="IPR017970">
    <property type="entry name" value="Homeobox_CS"/>
</dbReference>
<dbReference type="GO" id="GO:0000981">
    <property type="term" value="F:DNA-binding transcription factor activity, RNA polymerase II-specific"/>
    <property type="evidence" value="ECO:0007669"/>
    <property type="project" value="InterPro"/>
</dbReference>
<evidence type="ECO:0000256" key="10">
    <source>
        <dbReference type="RuleBase" id="RU000682"/>
    </source>
</evidence>
<dbReference type="RefSeq" id="XP_017310502.1">
    <property type="nucleotide sequence ID" value="XM_017455013.3"/>
</dbReference>
<dbReference type="STRING" id="7998.ENSIPUP00000017376"/>
<evidence type="ECO:0000259" key="12">
    <source>
        <dbReference type="PROSITE" id="PS50071"/>
    </source>
</evidence>
<evidence type="ECO:0000256" key="8">
    <source>
        <dbReference type="ARBA" id="ARBA00023242"/>
    </source>
</evidence>